<proteinExistence type="predicted"/>
<feature type="compositionally biased region" description="Polar residues" evidence="1">
    <location>
        <begin position="224"/>
        <end position="257"/>
    </location>
</feature>
<evidence type="ECO:0000313" key="2">
    <source>
        <dbReference type="EMBL" id="CBF90311.1"/>
    </source>
</evidence>
<feature type="compositionally biased region" description="Basic and acidic residues" evidence="1">
    <location>
        <begin position="140"/>
        <end position="166"/>
    </location>
</feature>
<organism evidence="2 3">
    <name type="scientific">Emericella nidulans (strain FGSC A4 / ATCC 38163 / CBS 112.46 / NRRL 194 / M139)</name>
    <name type="common">Aspergillus nidulans</name>
    <dbReference type="NCBI Taxonomy" id="227321"/>
    <lineage>
        <taxon>Eukaryota</taxon>
        <taxon>Fungi</taxon>
        <taxon>Dikarya</taxon>
        <taxon>Ascomycota</taxon>
        <taxon>Pezizomycotina</taxon>
        <taxon>Eurotiomycetes</taxon>
        <taxon>Eurotiomycetidae</taxon>
        <taxon>Eurotiales</taxon>
        <taxon>Aspergillaceae</taxon>
        <taxon>Aspergillus</taxon>
        <taxon>Aspergillus subgen. Nidulantes</taxon>
    </lineage>
</organism>
<reference evidence="3" key="1">
    <citation type="journal article" date="2005" name="Nature">
        <title>Sequencing of Aspergillus nidulans and comparative analysis with A. fumigatus and A. oryzae.</title>
        <authorList>
            <person name="Galagan J.E."/>
            <person name="Calvo S.E."/>
            <person name="Cuomo C."/>
            <person name="Ma L.J."/>
            <person name="Wortman J.R."/>
            <person name="Batzoglou S."/>
            <person name="Lee S.I."/>
            <person name="Basturkmen M."/>
            <person name="Spevak C.C."/>
            <person name="Clutterbuck J."/>
            <person name="Kapitonov V."/>
            <person name="Jurka J."/>
            <person name="Scazzocchio C."/>
            <person name="Farman M."/>
            <person name="Butler J."/>
            <person name="Purcell S."/>
            <person name="Harris S."/>
            <person name="Braus G.H."/>
            <person name="Draht O."/>
            <person name="Busch S."/>
            <person name="D'Enfert C."/>
            <person name="Bouchier C."/>
            <person name="Goldman G.H."/>
            <person name="Bell-Pedersen D."/>
            <person name="Griffiths-Jones S."/>
            <person name="Doonan J.H."/>
            <person name="Yu J."/>
            <person name="Vienken K."/>
            <person name="Pain A."/>
            <person name="Freitag M."/>
            <person name="Selker E.U."/>
            <person name="Archer D.B."/>
            <person name="Penalva M.A."/>
            <person name="Oakley B.R."/>
            <person name="Momany M."/>
            <person name="Tanaka T."/>
            <person name="Kumagai T."/>
            <person name="Asai K."/>
            <person name="Machida M."/>
            <person name="Nierman W.C."/>
            <person name="Denning D.W."/>
            <person name="Caddick M."/>
            <person name="Hynes M."/>
            <person name="Paoletti M."/>
            <person name="Fischer R."/>
            <person name="Miller B."/>
            <person name="Dyer P."/>
            <person name="Sachs M.S."/>
            <person name="Osmani S.A."/>
            <person name="Birren B.W."/>
        </authorList>
    </citation>
    <scope>NUCLEOTIDE SEQUENCE [LARGE SCALE GENOMIC DNA]</scope>
    <source>
        <strain evidence="3">FGSC A4 / ATCC 38163 / CBS 112.46 / NRRL 194 / M139</strain>
    </source>
</reference>
<evidence type="ECO:0000256" key="1">
    <source>
        <dbReference type="SAM" id="MobiDB-lite"/>
    </source>
</evidence>
<feature type="compositionally biased region" description="Polar residues" evidence="1">
    <location>
        <begin position="74"/>
        <end position="89"/>
    </location>
</feature>
<dbReference type="OMA" id="WFTNANP"/>
<feature type="compositionally biased region" description="Low complexity" evidence="1">
    <location>
        <begin position="208"/>
        <end position="217"/>
    </location>
</feature>
<evidence type="ECO:0000313" key="3">
    <source>
        <dbReference type="Proteomes" id="UP000000560"/>
    </source>
</evidence>
<feature type="compositionally biased region" description="Low complexity" evidence="1">
    <location>
        <begin position="26"/>
        <end position="40"/>
    </location>
</feature>
<dbReference type="RefSeq" id="XP_050469353.1">
    <property type="nucleotide sequence ID" value="XM_050611089.1"/>
</dbReference>
<protein>
    <submittedName>
        <fullName evidence="2">Solid-state culture expressed protein (Aos23), putative (AFU_orthologue AFUA_5G12590)</fullName>
    </submittedName>
</protein>
<feature type="compositionally biased region" description="Basic and acidic residues" evidence="1">
    <location>
        <begin position="94"/>
        <end position="105"/>
    </location>
</feature>
<feature type="compositionally biased region" description="Basic and acidic residues" evidence="1">
    <location>
        <begin position="364"/>
        <end position="378"/>
    </location>
</feature>
<dbReference type="GeneID" id="2875819"/>
<reference evidence="3" key="2">
    <citation type="journal article" date="2009" name="Fungal Genet. Biol.">
        <title>The 2008 update of the Aspergillus nidulans genome annotation: a community effort.</title>
        <authorList>
            <person name="Wortman J.R."/>
            <person name="Gilsenan J.M."/>
            <person name="Joardar V."/>
            <person name="Deegan J."/>
            <person name="Clutterbuck J."/>
            <person name="Andersen M.R."/>
            <person name="Archer D."/>
            <person name="Bencina M."/>
            <person name="Braus G."/>
            <person name="Coutinho P."/>
            <person name="von Dohren H."/>
            <person name="Doonan J."/>
            <person name="Driessen A.J."/>
            <person name="Durek P."/>
            <person name="Espeso E."/>
            <person name="Fekete E."/>
            <person name="Flipphi M."/>
            <person name="Estrada C.G."/>
            <person name="Geysens S."/>
            <person name="Goldman G."/>
            <person name="de Groot P.W."/>
            <person name="Hansen K."/>
            <person name="Harris S.D."/>
            <person name="Heinekamp T."/>
            <person name="Helmstaedt K."/>
            <person name="Henrissat B."/>
            <person name="Hofmann G."/>
            <person name="Homan T."/>
            <person name="Horio T."/>
            <person name="Horiuchi H."/>
            <person name="James S."/>
            <person name="Jones M."/>
            <person name="Karaffa L."/>
            <person name="Karanyi Z."/>
            <person name="Kato M."/>
            <person name="Keller N."/>
            <person name="Kelly D.E."/>
            <person name="Kiel J.A."/>
            <person name="Kim J.M."/>
            <person name="van der Klei I.J."/>
            <person name="Klis F.M."/>
            <person name="Kovalchuk A."/>
            <person name="Krasevec N."/>
            <person name="Kubicek C.P."/>
            <person name="Liu B."/>
            <person name="Maccabe A."/>
            <person name="Meyer V."/>
            <person name="Mirabito P."/>
            <person name="Miskei M."/>
            <person name="Mos M."/>
            <person name="Mullins J."/>
            <person name="Nelson D.R."/>
            <person name="Nielsen J."/>
            <person name="Oakley B.R."/>
            <person name="Osmani S.A."/>
            <person name="Pakula T."/>
            <person name="Paszewski A."/>
            <person name="Paulsen I."/>
            <person name="Pilsyk S."/>
            <person name="Pocsi I."/>
            <person name="Punt P.J."/>
            <person name="Ram A.F."/>
            <person name="Ren Q."/>
            <person name="Robellet X."/>
            <person name="Robson G."/>
            <person name="Seiboth B."/>
            <person name="van Solingen P."/>
            <person name="Specht T."/>
            <person name="Sun J."/>
            <person name="Taheri-Talesh N."/>
            <person name="Takeshita N."/>
            <person name="Ussery D."/>
            <person name="vanKuyk P.A."/>
            <person name="Visser H."/>
            <person name="van de Vondervoort P.J."/>
            <person name="de Vries R.P."/>
            <person name="Walton J."/>
            <person name="Xiang X."/>
            <person name="Xiong Y."/>
            <person name="Zeng A.P."/>
            <person name="Brandt B.W."/>
            <person name="Cornell M.J."/>
            <person name="van den Hondel C.A."/>
            <person name="Visser J."/>
            <person name="Oliver S.G."/>
            <person name="Turner G."/>
        </authorList>
    </citation>
    <scope>GENOME REANNOTATION</scope>
    <source>
        <strain evidence="3">FGSC A4 / ATCC 38163 / CBS 112.46 / NRRL 194 / M139</strain>
    </source>
</reference>
<gene>
    <name evidence="2" type="ORF">ANIA_00045</name>
</gene>
<dbReference type="KEGG" id="ani:ANIA_00045"/>
<dbReference type="AlphaFoldDB" id="C8VRD7"/>
<sequence>METITQAVQSASNALWNEVDALRGGQQAQTEQRVPQQQQQHGDEPMSGIQGKGTVTDPYDAGNRDDQLGAPISKDNTAAMTEPLSTDPGTFQDKYQDSSANKDGKAALVTSNIGPSNPSFQHPDPVIGKQHTSGPAGKSTLKDEPLSTHKSTLKDEGLTSRPKPDEPATTYNTRSTDDAETTAKKVNAAGPSAGLGSGIAAGAGAGSLSGAAVAPAAQPRSEQRGNISFSHAQSVSQPNDKGPSTSVAGTAKSVSQSKSKEPSATDLSAPQAPRQVTENSSGPTTTGTGAAPTSVSKDERKEPSNAGTGAGADAETTDSGSAEKLVPSTEEVAEKHGVSKEALRGPSVPPPRKSYERQMQGAESQKKKDDLPKTTKNG</sequence>
<dbReference type="OrthoDB" id="5388207at2759"/>
<feature type="compositionally biased region" description="Polar residues" evidence="1">
    <location>
        <begin position="109"/>
        <end position="120"/>
    </location>
</feature>
<feature type="region of interest" description="Disordered" evidence="1">
    <location>
        <begin position="21"/>
        <end position="378"/>
    </location>
</feature>
<feature type="compositionally biased region" description="Gly residues" evidence="1">
    <location>
        <begin position="193"/>
        <end position="207"/>
    </location>
</feature>
<keyword evidence="3" id="KW-1185">Reference proteome</keyword>
<feature type="compositionally biased region" description="Low complexity" evidence="1">
    <location>
        <begin position="280"/>
        <end position="294"/>
    </location>
</feature>
<feature type="compositionally biased region" description="Basic and acidic residues" evidence="1">
    <location>
        <begin position="332"/>
        <end position="343"/>
    </location>
</feature>
<feature type="compositionally biased region" description="Low complexity" evidence="1">
    <location>
        <begin position="311"/>
        <end position="320"/>
    </location>
</feature>
<dbReference type="EMBL" id="BN001308">
    <property type="protein sequence ID" value="CBF90311.1"/>
    <property type="molecule type" value="Genomic_DNA"/>
</dbReference>
<dbReference type="HOGENOM" id="CLU_719666_0_0_1"/>
<accession>C8VRD7</accession>
<dbReference type="InParanoid" id="C8VRD7"/>
<name>C8VRD7_EMENI</name>
<dbReference type="Proteomes" id="UP000000560">
    <property type="component" value="Chromosome VIII"/>
</dbReference>